<feature type="compositionally biased region" description="Pro residues" evidence="1">
    <location>
        <begin position="90"/>
        <end position="102"/>
    </location>
</feature>
<name>A0AAD6NFQ7_DREDA</name>
<evidence type="ECO:0000256" key="2">
    <source>
        <dbReference type="SAM" id="Phobius"/>
    </source>
</evidence>
<evidence type="ECO:0000256" key="1">
    <source>
        <dbReference type="SAM" id="MobiDB-lite"/>
    </source>
</evidence>
<protein>
    <submittedName>
        <fullName evidence="3">Uncharacterized protein</fullName>
    </submittedName>
</protein>
<organism evidence="3 4">
    <name type="scientific">Drechslerella dactyloides</name>
    <name type="common">Nematode-trapping fungus</name>
    <name type="synonym">Arthrobotrys dactyloides</name>
    <dbReference type="NCBI Taxonomy" id="74499"/>
    <lineage>
        <taxon>Eukaryota</taxon>
        <taxon>Fungi</taxon>
        <taxon>Dikarya</taxon>
        <taxon>Ascomycota</taxon>
        <taxon>Pezizomycotina</taxon>
        <taxon>Orbiliomycetes</taxon>
        <taxon>Orbiliales</taxon>
        <taxon>Orbiliaceae</taxon>
        <taxon>Drechslerella</taxon>
    </lineage>
</organism>
<accession>A0AAD6NFQ7</accession>
<keyword evidence="2" id="KW-0472">Membrane</keyword>
<reference evidence="3" key="1">
    <citation type="submission" date="2023-01" db="EMBL/GenBank/DDBJ databases">
        <title>The chitinases involved in constricting ring structure development in the nematode-trapping fungus Drechslerella dactyloides.</title>
        <authorList>
            <person name="Wang R."/>
            <person name="Zhang L."/>
            <person name="Tang P."/>
            <person name="Li S."/>
            <person name="Liang L."/>
        </authorList>
    </citation>
    <scope>NUCLEOTIDE SEQUENCE</scope>
    <source>
        <strain evidence="3">YMF1.00031</strain>
    </source>
</reference>
<keyword evidence="4" id="KW-1185">Reference proteome</keyword>
<gene>
    <name evidence="3" type="ORF">Dda_7605</name>
</gene>
<dbReference type="Proteomes" id="UP001221413">
    <property type="component" value="Unassembled WGS sequence"/>
</dbReference>
<keyword evidence="2" id="KW-1133">Transmembrane helix</keyword>
<dbReference type="AlphaFoldDB" id="A0AAD6NFQ7"/>
<dbReference type="EMBL" id="JAQGDS010000010">
    <property type="protein sequence ID" value="KAJ6257816.1"/>
    <property type="molecule type" value="Genomic_DNA"/>
</dbReference>
<evidence type="ECO:0000313" key="3">
    <source>
        <dbReference type="EMBL" id="KAJ6257816.1"/>
    </source>
</evidence>
<feature type="region of interest" description="Disordered" evidence="1">
    <location>
        <begin position="74"/>
        <end position="106"/>
    </location>
</feature>
<sequence>MSTWSDIASCGSSESSATLVDVELTPYDGCGSEASSEPSLPSPVYGSSIWTCSSGYLNGKSQIYIKHIYRHDPQTDNMGSTEDQESFAPVPAPAPAPAPPTSTPRGEKRKRYFFAAVVAGKLIAVLCTVAGIALTIALCRVPGGRRRESLRKGGNACAGLGLAAALLALIHHRIIADQRFQQRWYGEKVWPKRHWAIECWWGDVACFLFPAVWFAGLRTIETTM</sequence>
<feature type="transmembrane region" description="Helical" evidence="2">
    <location>
        <begin position="195"/>
        <end position="216"/>
    </location>
</feature>
<keyword evidence="2" id="KW-0812">Transmembrane</keyword>
<comment type="caution">
    <text evidence="3">The sequence shown here is derived from an EMBL/GenBank/DDBJ whole genome shotgun (WGS) entry which is preliminary data.</text>
</comment>
<proteinExistence type="predicted"/>
<feature type="transmembrane region" description="Helical" evidence="2">
    <location>
        <begin position="158"/>
        <end position="175"/>
    </location>
</feature>
<feature type="transmembrane region" description="Helical" evidence="2">
    <location>
        <begin position="112"/>
        <end position="138"/>
    </location>
</feature>
<evidence type="ECO:0000313" key="4">
    <source>
        <dbReference type="Proteomes" id="UP001221413"/>
    </source>
</evidence>